<accession>A0A8W8L4Y0</accession>
<dbReference type="PROSITE" id="PS01121">
    <property type="entry name" value="CASPASE_HIS"/>
    <property type="match status" value="1"/>
</dbReference>
<dbReference type="EnsemblMetazoa" id="G264.4">
    <property type="protein sequence ID" value="G264.4:cds"/>
    <property type="gene ID" value="G264"/>
</dbReference>
<dbReference type="OMA" id="WRNIRRG"/>
<evidence type="ECO:0000313" key="11">
    <source>
        <dbReference type="Proteomes" id="UP000005408"/>
    </source>
</evidence>
<evidence type="ECO:0000256" key="7">
    <source>
        <dbReference type="RuleBase" id="RU003971"/>
    </source>
</evidence>
<dbReference type="FunFam" id="3.40.50.1460:FF:000001">
    <property type="entry name" value="Caspase-3 preproprotein"/>
    <property type="match status" value="1"/>
</dbReference>
<dbReference type="PANTHER" id="PTHR10454:SF210">
    <property type="entry name" value="CASPASE-2"/>
    <property type="match status" value="1"/>
</dbReference>
<comment type="similarity">
    <text evidence="1 7">Belongs to the peptidase C14A family.</text>
</comment>
<proteinExistence type="inferred from homology"/>
<dbReference type="GO" id="GO:0043525">
    <property type="term" value="P:positive regulation of neuron apoptotic process"/>
    <property type="evidence" value="ECO:0007669"/>
    <property type="project" value="TreeGrafter"/>
</dbReference>
<sequence>MEEAMNQECVSNTDVPEAKPVSGTYASQFEKSKAQSDIPVATSKQTSTEFFSHKYKMDYPNRGKAIIINNKTFNAGTGLNVREGMDQDASALYNCLSKLKFDVDLKHNRTADEIKATLQKAAKLDHRDNDCFICAILSHGGDGYIWGTDRMIPINDLIEPFKGNECLSLAGKPKIFFIQACHDDMNVGDGKEVEPQFSRLKIPSEADFLIACSVVPGYYSWRNERNKAKCPSFVQALSDVLEKHGQKMDLLTMMTHVNQIVGKKFQPDTSHPDMNEKKQIPLVTSMLTKEVYFTIK</sequence>
<dbReference type="InterPro" id="IPR015917">
    <property type="entry name" value="Pept_C14A"/>
</dbReference>
<evidence type="ECO:0008006" key="12">
    <source>
        <dbReference type="Google" id="ProtNLM"/>
    </source>
</evidence>
<dbReference type="AlphaFoldDB" id="A0A8W8L4Y0"/>
<dbReference type="PRINTS" id="PR00376">
    <property type="entry name" value="IL1BCENZYME"/>
</dbReference>
<dbReference type="GO" id="GO:0006508">
    <property type="term" value="P:proteolysis"/>
    <property type="evidence" value="ECO:0007669"/>
    <property type="project" value="UniProtKB-KW"/>
</dbReference>
<dbReference type="InterPro" id="IPR029030">
    <property type="entry name" value="Caspase-like_dom_sf"/>
</dbReference>
<dbReference type="InterPro" id="IPR002398">
    <property type="entry name" value="Pept_C14"/>
</dbReference>
<dbReference type="Gene3D" id="3.30.70.1470">
    <property type="entry name" value="Caspase-like"/>
    <property type="match status" value="1"/>
</dbReference>
<organism evidence="10 11">
    <name type="scientific">Magallana gigas</name>
    <name type="common">Pacific oyster</name>
    <name type="synonym">Crassostrea gigas</name>
    <dbReference type="NCBI Taxonomy" id="29159"/>
    <lineage>
        <taxon>Eukaryota</taxon>
        <taxon>Metazoa</taxon>
        <taxon>Spiralia</taxon>
        <taxon>Lophotrochozoa</taxon>
        <taxon>Mollusca</taxon>
        <taxon>Bivalvia</taxon>
        <taxon>Autobranchia</taxon>
        <taxon>Pteriomorphia</taxon>
        <taxon>Ostreida</taxon>
        <taxon>Ostreoidea</taxon>
        <taxon>Ostreidae</taxon>
        <taxon>Magallana</taxon>
    </lineage>
</organism>
<evidence type="ECO:0000256" key="6">
    <source>
        <dbReference type="ARBA" id="ARBA00023145"/>
    </source>
</evidence>
<feature type="domain" description="Caspase family p20" evidence="9">
    <location>
        <begin position="61"/>
        <end position="185"/>
    </location>
</feature>
<dbReference type="PROSITE" id="PS50207">
    <property type="entry name" value="CASPASE_P10"/>
    <property type="match status" value="1"/>
</dbReference>
<evidence type="ECO:0000256" key="1">
    <source>
        <dbReference type="ARBA" id="ARBA00010134"/>
    </source>
</evidence>
<dbReference type="Proteomes" id="UP000005408">
    <property type="component" value="Unassembled WGS sequence"/>
</dbReference>
<keyword evidence="2" id="KW-0645">Protease</keyword>
<evidence type="ECO:0000256" key="2">
    <source>
        <dbReference type="ARBA" id="ARBA00022670"/>
    </source>
</evidence>
<evidence type="ECO:0000313" key="10">
    <source>
        <dbReference type="EnsemblMetazoa" id="G264.5:cds"/>
    </source>
</evidence>
<dbReference type="InterPro" id="IPR002138">
    <property type="entry name" value="Pept_C14_p10"/>
</dbReference>
<dbReference type="InterPro" id="IPR011600">
    <property type="entry name" value="Pept_C14_caspase"/>
</dbReference>
<evidence type="ECO:0000256" key="5">
    <source>
        <dbReference type="ARBA" id="ARBA00022807"/>
    </source>
</evidence>
<dbReference type="InterPro" id="IPR001309">
    <property type="entry name" value="Pept_C14_p20"/>
</dbReference>
<dbReference type="Pfam" id="PF00656">
    <property type="entry name" value="Peptidase_C14"/>
    <property type="match status" value="1"/>
</dbReference>
<dbReference type="EnsemblMetazoa" id="G264.3">
    <property type="protein sequence ID" value="G264.3:cds"/>
    <property type="gene ID" value="G264"/>
</dbReference>
<dbReference type="OrthoDB" id="6116485at2759"/>
<evidence type="ECO:0000256" key="3">
    <source>
        <dbReference type="ARBA" id="ARBA00022703"/>
    </source>
</evidence>
<dbReference type="Gene3D" id="3.40.50.1460">
    <property type="match status" value="1"/>
</dbReference>
<keyword evidence="3" id="KW-0053">Apoptosis</keyword>
<dbReference type="InterPro" id="IPR016129">
    <property type="entry name" value="Caspase_his_AS"/>
</dbReference>
<keyword evidence="6" id="KW-0865">Zymogen</keyword>
<evidence type="ECO:0000259" key="8">
    <source>
        <dbReference type="PROSITE" id="PS50207"/>
    </source>
</evidence>
<dbReference type="SUPFAM" id="SSF52129">
    <property type="entry name" value="Caspase-like"/>
    <property type="match status" value="1"/>
</dbReference>
<dbReference type="EnsemblMetazoa" id="G264.5">
    <property type="protein sequence ID" value="G264.5:cds"/>
    <property type="gene ID" value="G264"/>
</dbReference>
<feature type="domain" description="Caspase family p10" evidence="8">
    <location>
        <begin position="198"/>
        <end position="295"/>
    </location>
</feature>
<dbReference type="PROSITE" id="PS50208">
    <property type="entry name" value="CASPASE_P20"/>
    <property type="match status" value="1"/>
</dbReference>
<dbReference type="SMART" id="SM00115">
    <property type="entry name" value="CASc"/>
    <property type="match status" value="1"/>
</dbReference>
<protein>
    <recommendedName>
        <fullName evidence="12">Caspase-7</fullName>
    </recommendedName>
</protein>
<keyword evidence="11" id="KW-1185">Reference proteome</keyword>
<dbReference type="GO" id="GO:0004197">
    <property type="term" value="F:cysteine-type endopeptidase activity"/>
    <property type="evidence" value="ECO:0007669"/>
    <property type="project" value="InterPro"/>
</dbReference>
<dbReference type="GO" id="GO:0006915">
    <property type="term" value="P:apoptotic process"/>
    <property type="evidence" value="ECO:0007669"/>
    <property type="project" value="UniProtKB-KW"/>
</dbReference>
<evidence type="ECO:0000256" key="4">
    <source>
        <dbReference type="ARBA" id="ARBA00022801"/>
    </source>
</evidence>
<dbReference type="CDD" id="cd00032">
    <property type="entry name" value="CASc"/>
    <property type="match status" value="1"/>
</dbReference>
<keyword evidence="5" id="KW-0788">Thiol protease</keyword>
<dbReference type="PANTHER" id="PTHR10454">
    <property type="entry name" value="CASPASE"/>
    <property type="match status" value="1"/>
</dbReference>
<evidence type="ECO:0000259" key="9">
    <source>
        <dbReference type="PROSITE" id="PS50208"/>
    </source>
</evidence>
<keyword evidence="4" id="KW-0378">Hydrolase</keyword>
<name>A0A8W8L4Y0_MAGGI</name>
<reference evidence="10" key="1">
    <citation type="submission" date="2022-08" db="UniProtKB">
        <authorList>
            <consortium name="EnsemblMetazoa"/>
        </authorList>
    </citation>
    <scope>IDENTIFICATION</scope>
    <source>
        <strain evidence="10">05x7-T-G4-1.051#20</strain>
    </source>
</reference>
<dbReference type="GO" id="GO:0005737">
    <property type="term" value="C:cytoplasm"/>
    <property type="evidence" value="ECO:0007669"/>
    <property type="project" value="TreeGrafter"/>
</dbReference>